<dbReference type="PANTHER" id="PTHR43591">
    <property type="entry name" value="METHYLTRANSFERASE"/>
    <property type="match status" value="1"/>
</dbReference>
<dbReference type="OrthoDB" id="2013972at2759"/>
<dbReference type="EMBL" id="RBNI01004674">
    <property type="protein sequence ID" value="RUP47323.1"/>
    <property type="molecule type" value="Genomic_DNA"/>
</dbReference>
<comment type="caution">
    <text evidence="2">The sequence shown here is derived from an EMBL/GenBank/DDBJ whole genome shotgun (WGS) entry which is preliminary data.</text>
</comment>
<feature type="domain" description="Methyltransferase" evidence="1">
    <location>
        <begin position="85"/>
        <end position="174"/>
    </location>
</feature>
<dbReference type="InterPro" id="IPR041698">
    <property type="entry name" value="Methyltransf_25"/>
</dbReference>
<accession>A0A433D922</accession>
<dbReference type="Pfam" id="PF13649">
    <property type="entry name" value="Methyltransf_25"/>
    <property type="match status" value="1"/>
</dbReference>
<organism evidence="2 3">
    <name type="scientific">Jimgerdemannia flammicorona</name>
    <dbReference type="NCBI Taxonomy" id="994334"/>
    <lineage>
        <taxon>Eukaryota</taxon>
        <taxon>Fungi</taxon>
        <taxon>Fungi incertae sedis</taxon>
        <taxon>Mucoromycota</taxon>
        <taxon>Mucoromycotina</taxon>
        <taxon>Endogonomycetes</taxon>
        <taxon>Endogonales</taxon>
        <taxon>Endogonaceae</taxon>
        <taxon>Jimgerdemannia</taxon>
    </lineage>
</organism>
<name>A0A433D922_9FUNG</name>
<evidence type="ECO:0000313" key="2">
    <source>
        <dbReference type="EMBL" id="RUP47323.1"/>
    </source>
</evidence>
<keyword evidence="3" id="KW-1185">Reference proteome</keyword>
<dbReference type="Proteomes" id="UP000268093">
    <property type="component" value="Unassembled WGS sequence"/>
</dbReference>
<reference evidence="2 3" key="1">
    <citation type="journal article" date="2018" name="New Phytol.">
        <title>Phylogenomics of Endogonaceae and evolution of mycorrhizas within Mucoromycota.</title>
        <authorList>
            <person name="Chang Y."/>
            <person name="Desiro A."/>
            <person name="Na H."/>
            <person name="Sandor L."/>
            <person name="Lipzen A."/>
            <person name="Clum A."/>
            <person name="Barry K."/>
            <person name="Grigoriev I.V."/>
            <person name="Martin F.M."/>
            <person name="Stajich J.E."/>
            <person name="Smith M.E."/>
            <person name="Bonito G."/>
            <person name="Spatafora J.W."/>
        </authorList>
    </citation>
    <scope>NUCLEOTIDE SEQUENCE [LARGE SCALE GENOMIC DNA]</scope>
    <source>
        <strain evidence="2 3">GMNB39</strain>
    </source>
</reference>
<dbReference type="SUPFAM" id="SSF53335">
    <property type="entry name" value="S-adenosyl-L-methionine-dependent methyltransferases"/>
    <property type="match status" value="1"/>
</dbReference>
<dbReference type="CDD" id="cd02440">
    <property type="entry name" value="AdoMet_MTases"/>
    <property type="match status" value="1"/>
</dbReference>
<sequence length="254" mass="28957">MDKVTSRLDSKEDLERAALVKKLQQPVRWYLQLLSHLPNSIHPTREKYKIVNRRRFMAGKDIKYPLPCDEEEADRLNTMNGYFRCGSGIWGLEMAADYPNSTFLNCDVADMMPKNDDENVPPNCSFLHANTLRGLPFEDNTFDMVHQRLMVLAFTPSEWTQAIKELIRVTKPGGWIELMESDIVVHQATHQAGSSYTRISAGGMSRGTQPIAKCDYLFVTFPVQKALHARGIDTSVVETFRLHFSELENVEDSS</sequence>
<dbReference type="InterPro" id="IPR029063">
    <property type="entry name" value="SAM-dependent_MTases_sf"/>
</dbReference>
<feature type="non-terminal residue" evidence="2">
    <location>
        <position position="254"/>
    </location>
</feature>
<evidence type="ECO:0000259" key="1">
    <source>
        <dbReference type="Pfam" id="PF13649"/>
    </source>
</evidence>
<protein>
    <recommendedName>
        <fullName evidence="1">Methyltransferase domain-containing protein</fullName>
    </recommendedName>
</protein>
<dbReference type="Gene3D" id="3.40.50.150">
    <property type="entry name" value="Vaccinia Virus protein VP39"/>
    <property type="match status" value="1"/>
</dbReference>
<dbReference type="AlphaFoldDB" id="A0A433D922"/>
<gene>
    <name evidence="2" type="ORF">BC936DRAFT_145860</name>
</gene>
<evidence type="ECO:0000313" key="3">
    <source>
        <dbReference type="Proteomes" id="UP000268093"/>
    </source>
</evidence>
<proteinExistence type="predicted"/>